<comment type="caution">
    <text evidence="2">The sequence shown here is derived from an EMBL/GenBank/DDBJ whole genome shotgun (WGS) entry which is preliminary data.</text>
</comment>
<gene>
    <name evidence="2" type="ORF">CHARACLAT_024433</name>
</gene>
<sequence>MPSNLTSPCGSVISHAGVEVPQQNDRVPGRGPAPLTGTPRRPGILHGNSARKSKQQSETSPRPKGAGIRPLRESNLSQGAGSQSPYCVWSCQDGDKREEK</sequence>
<dbReference type="EMBL" id="JAHUTJ010043682">
    <property type="protein sequence ID" value="MED6281710.1"/>
    <property type="molecule type" value="Genomic_DNA"/>
</dbReference>
<evidence type="ECO:0000256" key="1">
    <source>
        <dbReference type="SAM" id="MobiDB-lite"/>
    </source>
</evidence>
<reference evidence="2 3" key="1">
    <citation type="submission" date="2021-06" db="EMBL/GenBank/DDBJ databases">
        <authorList>
            <person name="Palmer J.M."/>
        </authorList>
    </citation>
    <scope>NUCLEOTIDE SEQUENCE [LARGE SCALE GENOMIC DNA]</scope>
    <source>
        <strain evidence="2 3">CL_MEX2019</strain>
        <tissue evidence="2">Muscle</tissue>
    </source>
</reference>
<keyword evidence="3" id="KW-1185">Reference proteome</keyword>
<evidence type="ECO:0000313" key="3">
    <source>
        <dbReference type="Proteomes" id="UP001352852"/>
    </source>
</evidence>
<feature type="compositionally biased region" description="Polar residues" evidence="1">
    <location>
        <begin position="74"/>
        <end position="85"/>
    </location>
</feature>
<feature type="region of interest" description="Disordered" evidence="1">
    <location>
        <begin position="1"/>
        <end position="100"/>
    </location>
</feature>
<name>A0ABU7E4M7_9TELE</name>
<protein>
    <submittedName>
        <fullName evidence="2">Uncharacterized protein</fullName>
    </submittedName>
</protein>
<evidence type="ECO:0000313" key="2">
    <source>
        <dbReference type="EMBL" id="MED6281710.1"/>
    </source>
</evidence>
<proteinExistence type="predicted"/>
<dbReference type="Proteomes" id="UP001352852">
    <property type="component" value="Unassembled WGS sequence"/>
</dbReference>
<organism evidence="2 3">
    <name type="scientific">Characodon lateralis</name>
    <dbReference type="NCBI Taxonomy" id="208331"/>
    <lineage>
        <taxon>Eukaryota</taxon>
        <taxon>Metazoa</taxon>
        <taxon>Chordata</taxon>
        <taxon>Craniata</taxon>
        <taxon>Vertebrata</taxon>
        <taxon>Euteleostomi</taxon>
        <taxon>Actinopterygii</taxon>
        <taxon>Neopterygii</taxon>
        <taxon>Teleostei</taxon>
        <taxon>Neoteleostei</taxon>
        <taxon>Acanthomorphata</taxon>
        <taxon>Ovalentaria</taxon>
        <taxon>Atherinomorphae</taxon>
        <taxon>Cyprinodontiformes</taxon>
        <taxon>Goodeidae</taxon>
        <taxon>Characodon</taxon>
    </lineage>
</organism>
<accession>A0ABU7E4M7</accession>